<proteinExistence type="predicted"/>
<organism evidence="1 2">
    <name type="scientific">Panicum virgatum</name>
    <name type="common">Blackwell switchgrass</name>
    <dbReference type="NCBI Taxonomy" id="38727"/>
    <lineage>
        <taxon>Eukaryota</taxon>
        <taxon>Viridiplantae</taxon>
        <taxon>Streptophyta</taxon>
        <taxon>Embryophyta</taxon>
        <taxon>Tracheophyta</taxon>
        <taxon>Spermatophyta</taxon>
        <taxon>Magnoliopsida</taxon>
        <taxon>Liliopsida</taxon>
        <taxon>Poales</taxon>
        <taxon>Poaceae</taxon>
        <taxon>PACMAD clade</taxon>
        <taxon>Panicoideae</taxon>
        <taxon>Panicodae</taxon>
        <taxon>Paniceae</taxon>
        <taxon>Panicinae</taxon>
        <taxon>Panicum</taxon>
        <taxon>Panicum sect. Hiantes</taxon>
    </lineage>
</organism>
<comment type="caution">
    <text evidence="1">The sequence shown here is derived from an EMBL/GenBank/DDBJ whole genome shotgun (WGS) entry which is preliminary data.</text>
</comment>
<dbReference type="Proteomes" id="UP000823388">
    <property type="component" value="Chromosome 4N"/>
</dbReference>
<evidence type="ECO:0000313" key="2">
    <source>
        <dbReference type="Proteomes" id="UP000823388"/>
    </source>
</evidence>
<accession>A0A8T0TGT4</accession>
<keyword evidence="2" id="KW-1185">Reference proteome</keyword>
<evidence type="ECO:0000313" key="1">
    <source>
        <dbReference type="EMBL" id="KAG2607209.1"/>
    </source>
</evidence>
<gene>
    <name evidence="1" type="ORF">PVAP13_4NG182700</name>
</gene>
<dbReference type="AlphaFoldDB" id="A0A8T0TGT4"/>
<sequence>MAEKDYAFSYKISRINRSPAGRIERANDQINGGYLS</sequence>
<name>A0A8T0TGT4_PANVG</name>
<dbReference type="EMBL" id="CM029044">
    <property type="protein sequence ID" value="KAG2607209.1"/>
    <property type="molecule type" value="Genomic_DNA"/>
</dbReference>
<reference evidence="1" key="1">
    <citation type="submission" date="2020-05" db="EMBL/GenBank/DDBJ databases">
        <title>WGS assembly of Panicum virgatum.</title>
        <authorList>
            <person name="Lovell J.T."/>
            <person name="Jenkins J."/>
            <person name="Shu S."/>
            <person name="Juenger T.E."/>
            <person name="Schmutz J."/>
        </authorList>
    </citation>
    <scope>NUCLEOTIDE SEQUENCE</scope>
    <source>
        <strain evidence="1">AP13</strain>
    </source>
</reference>
<protein>
    <submittedName>
        <fullName evidence="1">Uncharacterized protein</fullName>
    </submittedName>
</protein>